<dbReference type="GO" id="GO:0005829">
    <property type="term" value="C:cytosol"/>
    <property type="evidence" value="ECO:0007669"/>
    <property type="project" value="TreeGrafter"/>
</dbReference>
<dbReference type="PANTHER" id="PTHR21047:SF2">
    <property type="entry name" value="THYMIDINE DIPHOSPHO-4-KETO-RHAMNOSE 3,5-EPIMERASE"/>
    <property type="match status" value="1"/>
</dbReference>
<name>A0A559KI69_9BACL</name>
<dbReference type="SUPFAM" id="SSF51182">
    <property type="entry name" value="RmlC-like cupins"/>
    <property type="match status" value="1"/>
</dbReference>
<dbReference type="InterPro" id="IPR014710">
    <property type="entry name" value="RmlC-like_jellyroll"/>
</dbReference>
<dbReference type="GO" id="GO:0008830">
    <property type="term" value="F:dTDP-4-dehydrorhamnose 3,5-epimerase activity"/>
    <property type="evidence" value="ECO:0007669"/>
    <property type="project" value="InterPro"/>
</dbReference>
<dbReference type="InterPro" id="IPR000888">
    <property type="entry name" value="RmlC-like"/>
</dbReference>
<dbReference type="Pfam" id="PF00908">
    <property type="entry name" value="dTDP_sugar_isom"/>
    <property type="match status" value="1"/>
</dbReference>
<keyword evidence="4" id="KW-1185">Reference proteome</keyword>
<feature type="active site" description="Proton donor" evidence="1">
    <location>
        <position position="124"/>
    </location>
</feature>
<organism evidence="3 4">
    <name type="scientific">Paenibacillus cremeus</name>
    <dbReference type="NCBI Taxonomy" id="2163881"/>
    <lineage>
        <taxon>Bacteria</taxon>
        <taxon>Bacillati</taxon>
        <taxon>Bacillota</taxon>
        <taxon>Bacilli</taxon>
        <taxon>Bacillales</taxon>
        <taxon>Paenibacillaceae</taxon>
        <taxon>Paenibacillus</taxon>
    </lineage>
</organism>
<dbReference type="OrthoDB" id="9800680at2"/>
<keyword evidence="3" id="KW-0946">Virion</keyword>
<dbReference type="PANTHER" id="PTHR21047">
    <property type="entry name" value="DTDP-6-DEOXY-D-GLUCOSE-3,5 EPIMERASE"/>
    <property type="match status" value="1"/>
</dbReference>
<gene>
    <name evidence="3" type="ORF">FPZ49_00565</name>
</gene>
<evidence type="ECO:0000313" key="3">
    <source>
        <dbReference type="EMBL" id="TVY11822.1"/>
    </source>
</evidence>
<reference evidence="3 4" key="1">
    <citation type="submission" date="2019-07" db="EMBL/GenBank/DDBJ databases">
        <authorList>
            <person name="Kim J."/>
        </authorList>
    </citation>
    <scope>NUCLEOTIDE SEQUENCE [LARGE SCALE GENOMIC DNA]</scope>
    <source>
        <strain evidence="3 4">JC52</strain>
    </source>
</reference>
<dbReference type="GO" id="GO:0019305">
    <property type="term" value="P:dTDP-rhamnose biosynthetic process"/>
    <property type="evidence" value="ECO:0007669"/>
    <property type="project" value="TreeGrafter"/>
</dbReference>
<dbReference type="AlphaFoldDB" id="A0A559KI69"/>
<protein>
    <submittedName>
        <fullName evidence="3">Spore coat protein</fullName>
    </submittedName>
</protein>
<dbReference type="Gene3D" id="2.60.120.10">
    <property type="entry name" value="Jelly Rolls"/>
    <property type="match status" value="1"/>
</dbReference>
<keyword evidence="3" id="KW-0167">Capsid protein</keyword>
<feature type="active site" description="Proton acceptor" evidence="1">
    <location>
        <position position="56"/>
    </location>
</feature>
<dbReference type="InterPro" id="IPR011051">
    <property type="entry name" value="RmlC_Cupin_sf"/>
</dbReference>
<dbReference type="EMBL" id="VNJI01000001">
    <property type="protein sequence ID" value="TVY11822.1"/>
    <property type="molecule type" value="Genomic_DNA"/>
</dbReference>
<accession>A0A559KI69</accession>
<evidence type="ECO:0000313" key="4">
    <source>
        <dbReference type="Proteomes" id="UP000317036"/>
    </source>
</evidence>
<comment type="caution">
    <text evidence="3">The sequence shown here is derived from an EMBL/GenBank/DDBJ whole genome shotgun (WGS) entry which is preliminary data.</text>
</comment>
<dbReference type="RefSeq" id="WP_144842404.1">
    <property type="nucleotide sequence ID" value="NZ_VNJI01000001.1"/>
</dbReference>
<dbReference type="Proteomes" id="UP000317036">
    <property type="component" value="Unassembled WGS sequence"/>
</dbReference>
<evidence type="ECO:0000256" key="1">
    <source>
        <dbReference type="PIRSR" id="PIRSR600888-1"/>
    </source>
</evidence>
<feature type="site" description="Participates in a stacking interaction with the thymidine ring of dTDP-4-oxo-6-deoxyglucose" evidence="2">
    <location>
        <position position="130"/>
    </location>
</feature>
<proteinExistence type="predicted"/>
<dbReference type="GO" id="GO:0000271">
    <property type="term" value="P:polysaccharide biosynthetic process"/>
    <property type="evidence" value="ECO:0007669"/>
    <property type="project" value="TreeGrafter"/>
</dbReference>
<sequence>MKRIEGVLTKMLVKHCDDRGFFMEILREDDVLFGQSGHFGQASISLSYPGVIKAFHYHKLQDDIWFFPNGSAQVVLHDLREHSPSYGETNVFYMGEGAPYLLFIPRGVAHGYRVLGAQPATIVYFTNLAYDPKQPDEYRLAYDDPEIGFDWNTKFR</sequence>
<evidence type="ECO:0000256" key="2">
    <source>
        <dbReference type="PIRSR" id="PIRSR600888-3"/>
    </source>
</evidence>